<comment type="similarity">
    <text evidence="1">Belongs to the BPI/LBP/Plunc superfamily. BPI/LBP family.</text>
</comment>
<dbReference type="Proteomes" id="UP000694564">
    <property type="component" value="Chromosome 2"/>
</dbReference>
<dbReference type="Ensembl" id="ENSSVLT00005003786.1">
    <property type="protein sequence ID" value="ENSSVLP00005003448.1"/>
    <property type="gene ID" value="ENSSVLG00005002725.1"/>
</dbReference>
<proteinExistence type="inferred from homology"/>
<reference evidence="4" key="1">
    <citation type="submission" date="2025-08" db="UniProtKB">
        <authorList>
            <consortium name="Ensembl"/>
        </authorList>
    </citation>
    <scope>IDENTIFICATION</scope>
</reference>
<organism evidence="4 5">
    <name type="scientific">Sciurus vulgaris</name>
    <name type="common">Eurasian red squirrel</name>
    <dbReference type="NCBI Taxonomy" id="55149"/>
    <lineage>
        <taxon>Eukaryota</taxon>
        <taxon>Metazoa</taxon>
        <taxon>Chordata</taxon>
        <taxon>Craniata</taxon>
        <taxon>Vertebrata</taxon>
        <taxon>Euteleostomi</taxon>
        <taxon>Mammalia</taxon>
        <taxon>Eutheria</taxon>
        <taxon>Euarchontoglires</taxon>
        <taxon>Glires</taxon>
        <taxon>Rodentia</taxon>
        <taxon>Sciuromorpha</taxon>
        <taxon>Sciuridae</taxon>
        <taxon>Sciurinae</taxon>
        <taxon>Sciurini</taxon>
        <taxon>Sciurus</taxon>
    </lineage>
</organism>
<dbReference type="PANTHER" id="PTHR46019">
    <property type="entry name" value="BPI FOLD-CONTAINING FAMILY B MEMBER 4-RELATED"/>
    <property type="match status" value="1"/>
</dbReference>
<accession>A0A8D2AL45</accession>
<name>A0A8D2AL45_SCIVU</name>
<feature type="signal peptide" evidence="3">
    <location>
        <begin position="1"/>
        <end position="19"/>
    </location>
</feature>
<evidence type="ECO:0008006" key="6">
    <source>
        <dbReference type="Google" id="ProtNLM"/>
    </source>
</evidence>
<sequence length="484" mass="51612">MLPLWGPLLCWALLPHAQGKVHGPLFLRVSKSQLETDISGLFAEHQILSRVVRMPVTGAPGEGAAVLDHLPFVSKGLSKKSGGLALSLAGDLLSGKSLPLQKLLGQLVIEDAKGPEVTLQILSNSLLQVTLRCKLYLSLQGILWLKVIKNIRVGVRLEQMGNTSRVAVEECHTPPGSLGLQILEQTDSLLVNRPLELVAGILDHSLPFLLQQIVSGCPLFPLTAPSTSGPDDFQYYVTTTEFTEDAILMRVQLVTPCGPGQRTPRPDHLPPKPLPRLAPGSVADLAFWLELYNDILSCLYESQEVHVAPQDTAVSAADLVRLLSLEELEARPTASNGSRGSVELTISAPDPPTVCLDGHTAAAVQRGSVVLRGPSSTALASVSWVSQRGRPPGLSTRLFPGRAEVTLGPQPAVLKEQVSPPLAGPPCGLEGPPAGQTPGPRHRGGRVESRVTGRPHLLPPGTLNPWVGGRSLQDSTCRIILPYA</sequence>
<reference evidence="4" key="2">
    <citation type="submission" date="2025-09" db="UniProtKB">
        <authorList>
            <consortium name="Ensembl"/>
        </authorList>
    </citation>
    <scope>IDENTIFICATION</scope>
</reference>
<dbReference type="InterPro" id="IPR051660">
    <property type="entry name" value="BPI_fold-BPI/LBP"/>
</dbReference>
<dbReference type="AlphaFoldDB" id="A0A8D2AL45"/>
<feature type="region of interest" description="Disordered" evidence="2">
    <location>
        <begin position="417"/>
        <end position="462"/>
    </location>
</feature>
<protein>
    <recommendedName>
        <fullName evidence="6">Lipid-binding serum glycoprotein N-terminal domain-containing protein</fullName>
    </recommendedName>
</protein>
<dbReference type="Gene3D" id="3.15.10.10">
    <property type="entry name" value="Bactericidal permeability-increasing protein, domain 1"/>
    <property type="match status" value="1"/>
</dbReference>
<evidence type="ECO:0000313" key="5">
    <source>
        <dbReference type="Proteomes" id="UP000694564"/>
    </source>
</evidence>
<evidence type="ECO:0000256" key="1">
    <source>
        <dbReference type="ARBA" id="ARBA00007292"/>
    </source>
</evidence>
<keyword evidence="5" id="KW-1185">Reference proteome</keyword>
<feature type="chain" id="PRO_5034246654" description="Lipid-binding serum glycoprotein N-terminal domain-containing protein" evidence="3">
    <location>
        <begin position="20"/>
        <end position="484"/>
    </location>
</feature>
<evidence type="ECO:0000256" key="2">
    <source>
        <dbReference type="SAM" id="MobiDB-lite"/>
    </source>
</evidence>
<dbReference type="GeneTree" id="ENSGT00940000170884"/>
<dbReference type="PANTHER" id="PTHR46019:SF7">
    <property type="entry name" value="BPI FOLD CONTAINING FAMILY B, MEMBER 5"/>
    <property type="match status" value="1"/>
</dbReference>
<keyword evidence="3" id="KW-0732">Signal</keyword>
<evidence type="ECO:0000256" key="3">
    <source>
        <dbReference type="SAM" id="SignalP"/>
    </source>
</evidence>
<evidence type="ECO:0000313" key="4">
    <source>
        <dbReference type="Ensembl" id="ENSSVLP00005003448.1"/>
    </source>
</evidence>